<comment type="similarity">
    <text evidence="2">Belongs to the N-CoR nuclear receptor corepressors family.</text>
</comment>
<dbReference type="GO" id="GO:0048511">
    <property type="term" value="P:rhythmic process"/>
    <property type="evidence" value="ECO:0007669"/>
    <property type="project" value="UniProtKB-KW"/>
</dbReference>
<feature type="region of interest" description="Disordered" evidence="19">
    <location>
        <begin position="1"/>
        <end position="116"/>
    </location>
</feature>
<feature type="compositionally biased region" description="Polar residues" evidence="19">
    <location>
        <begin position="920"/>
        <end position="939"/>
    </location>
</feature>
<feature type="compositionally biased region" description="Polar residues" evidence="19">
    <location>
        <begin position="738"/>
        <end position="748"/>
    </location>
</feature>
<feature type="region of interest" description="Disordered" evidence="19">
    <location>
        <begin position="1942"/>
        <end position="1980"/>
    </location>
</feature>
<feature type="region of interest" description="Disordered" evidence="19">
    <location>
        <begin position="2125"/>
        <end position="2213"/>
    </location>
</feature>
<comment type="caution">
    <text evidence="23">The sequence shown here is derived from an EMBL/GenBank/DDBJ whole genome shotgun (WGS) entry which is preliminary data.</text>
</comment>
<dbReference type="PROSITE" id="PS51294">
    <property type="entry name" value="HTH_MYB"/>
    <property type="match status" value="1"/>
</dbReference>
<dbReference type="GO" id="GO:1902894">
    <property type="term" value="P:negative regulation of miRNA transcription"/>
    <property type="evidence" value="ECO:0007669"/>
    <property type="project" value="UniProtKB-ARBA"/>
</dbReference>
<evidence type="ECO:0000256" key="5">
    <source>
        <dbReference type="ARBA" id="ARBA00022553"/>
    </source>
</evidence>
<dbReference type="FunFam" id="1.20.58.1880:FF:000004">
    <property type="entry name" value="nuclear receptor corepressor 1 isoform X4"/>
    <property type="match status" value="1"/>
</dbReference>
<feature type="compositionally biased region" description="Basic and acidic residues" evidence="19">
    <location>
        <begin position="549"/>
        <end position="571"/>
    </location>
</feature>
<feature type="region of interest" description="Disordered" evidence="19">
    <location>
        <begin position="2064"/>
        <end position="2099"/>
    </location>
</feature>
<dbReference type="FunFam" id="1.20.5.430:FF:000001">
    <property type="entry name" value="Nuclear receptor corepressor 2 isoform 1"/>
    <property type="match status" value="1"/>
</dbReference>
<dbReference type="GO" id="GO:0000122">
    <property type="term" value="P:negative regulation of transcription by RNA polymerase II"/>
    <property type="evidence" value="ECO:0007669"/>
    <property type="project" value="UniProtKB-ARBA"/>
</dbReference>
<keyword evidence="13" id="KW-0238">DNA-binding</keyword>
<dbReference type="SMART" id="SM00717">
    <property type="entry name" value="SANT"/>
    <property type="match status" value="2"/>
</dbReference>
<feature type="compositionally biased region" description="Basic and acidic residues" evidence="19">
    <location>
        <begin position="581"/>
        <end position="596"/>
    </location>
</feature>
<feature type="compositionally biased region" description="Low complexity" evidence="19">
    <location>
        <begin position="51"/>
        <end position="64"/>
    </location>
</feature>
<evidence type="ECO:0000256" key="19">
    <source>
        <dbReference type="SAM" id="MobiDB-lite"/>
    </source>
</evidence>
<feature type="compositionally biased region" description="Basic and acidic residues" evidence="19">
    <location>
        <begin position="99"/>
        <end position="116"/>
    </location>
</feature>
<dbReference type="GO" id="GO:0005654">
    <property type="term" value="C:nucleoplasm"/>
    <property type="evidence" value="ECO:0007669"/>
    <property type="project" value="UniProtKB-ARBA"/>
</dbReference>
<feature type="compositionally biased region" description="Polar residues" evidence="19">
    <location>
        <begin position="962"/>
        <end position="971"/>
    </location>
</feature>
<dbReference type="CDD" id="cd00167">
    <property type="entry name" value="SANT"/>
    <property type="match status" value="2"/>
</dbReference>
<evidence type="ECO:0000259" key="21">
    <source>
        <dbReference type="PROSITE" id="PS51293"/>
    </source>
</evidence>
<feature type="region of interest" description="Disordered" evidence="19">
    <location>
        <begin position="2001"/>
        <end position="2027"/>
    </location>
</feature>
<evidence type="ECO:0000256" key="13">
    <source>
        <dbReference type="ARBA" id="ARBA00023125"/>
    </source>
</evidence>
<keyword evidence="12" id="KW-0090">Biological rhythms</keyword>
<evidence type="ECO:0000256" key="16">
    <source>
        <dbReference type="ARBA" id="ARBA00044171"/>
    </source>
</evidence>
<keyword evidence="8" id="KW-0156">Chromatin regulator</keyword>
<feature type="domain" description="Myb-like" evidence="20">
    <location>
        <begin position="660"/>
        <end position="710"/>
    </location>
</feature>
<feature type="region of interest" description="Disordered" evidence="19">
    <location>
        <begin position="1745"/>
        <end position="1822"/>
    </location>
</feature>
<dbReference type="InterPro" id="IPR017930">
    <property type="entry name" value="Myb_dom"/>
</dbReference>
<dbReference type="GO" id="GO:0003714">
    <property type="term" value="F:transcription corepressor activity"/>
    <property type="evidence" value="ECO:0007669"/>
    <property type="project" value="UniProtKB-ARBA"/>
</dbReference>
<keyword evidence="10" id="KW-0805">Transcription regulation</keyword>
<feature type="compositionally biased region" description="Polar residues" evidence="19">
    <location>
        <begin position="2489"/>
        <end position="2498"/>
    </location>
</feature>
<dbReference type="FunFam" id="1.10.10.60:FF:000026">
    <property type="entry name" value="Nuclear receptor corepressor 2 isoform 1"/>
    <property type="match status" value="1"/>
</dbReference>
<keyword evidence="15" id="KW-0539">Nucleus</keyword>
<evidence type="ECO:0000256" key="7">
    <source>
        <dbReference type="ARBA" id="ARBA00022843"/>
    </source>
</evidence>
<dbReference type="PROSITE" id="PS50090">
    <property type="entry name" value="MYB_LIKE"/>
    <property type="match status" value="1"/>
</dbReference>
<dbReference type="Proteomes" id="UP000236370">
    <property type="component" value="Unassembled WGS sequence"/>
</dbReference>
<feature type="compositionally biased region" description="Polar residues" evidence="19">
    <location>
        <begin position="1"/>
        <end position="18"/>
    </location>
</feature>
<dbReference type="EMBL" id="NBAG03000527">
    <property type="protein sequence ID" value="PNI17337.1"/>
    <property type="molecule type" value="Genomic_DNA"/>
</dbReference>
<feature type="region of interest" description="Disordered" evidence="19">
    <location>
        <begin position="717"/>
        <end position="971"/>
    </location>
</feature>
<proteinExistence type="inferred from homology"/>
<dbReference type="SUPFAM" id="SSF46689">
    <property type="entry name" value="Homeodomain-like"/>
    <property type="match status" value="2"/>
</dbReference>
<dbReference type="PANTHER" id="PTHR13992:SF5">
    <property type="entry name" value="NUCLEAR RECEPTOR COREPRESSOR 1"/>
    <property type="match status" value="1"/>
</dbReference>
<feature type="compositionally biased region" description="Polar residues" evidence="19">
    <location>
        <begin position="1543"/>
        <end position="1568"/>
    </location>
</feature>
<feature type="compositionally biased region" description="Pro residues" evidence="19">
    <location>
        <begin position="646"/>
        <end position="657"/>
    </location>
</feature>
<evidence type="ECO:0000256" key="1">
    <source>
        <dbReference type="ARBA" id="ARBA00004123"/>
    </source>
</evidence>
<gene>
    <name evidence="23" type="ORF">CK820_G0050966</name>
</gene>
<dbReference type="GO" id="GO:0006325">
    <property type="term" value="P:chromatin organization"/>
    <property type="evidence" value="ECO:0007669"/>
    <property type="project" value="UniProtKB-KW"/>
</dbReference>
<feature type="domain" description="HTH myb-type" evidence="22">
    <location>
        <begin position="660"/>
        <end position="714"/>
    </location>
</feature>
<feature type="compositionally biased region" description="Basic and acidic residues" evidence="19">
    <location>
        <begin position="876"/>
        <end position="915"/>
    </location>
</feature>
<dbReference type="Pfam" id="PF00249">
    <property type="entry name" value="Myb_DNA-binding"/>
    <property type="match status" value="1"/>
</dbReference>
<feature type="region of interest" description="Disordered" evidence="19">
    <location>
        <begin position="236"/>
        <end position="261"/>
    </location>
</feature>
<keyword evidence="5" id="KW-0597">Phosphoprotein</keyword>
<feature type="compositionally biased region" description="Polar residues" evidence="19">
    <location>
        <begin position="2465"/>
        <end position="2476"/>
    </location>
</feature>
<dbReference type="PANTHER" id="PTHR13992">
    <property type="entry name" value="NUCLEAR RECEPTOR CO-REPRESSOR RELATED NCOR"/>
    <property type="match status" value="1"/>
</dbReference>
<dbReference type="Gene3D" id="1.20.58.1880">
    <property type="match status" value="1"/>
</dbReference>
<dbReference type="InterPro" id="IPR001005">
    <property type="entry name" value="SANT/Myb"/>
</dbReference>
<feature type="region of interest" description="Disordered" evidence="19">
    <location>
        <begin position="2345"/>
        <end position="2450"/>
    </location>
</feature>
<feature type="domain" description="SANT" evidence="21">
    <location>
        <begin position="474"/>
        <end position="525"/>
    </location>
</feature>
<evidence type="ECO:0000256" key="3">
    <source>
        <dbReference type="ARBA" id="ARBA00022491"/>
    </source>
</evidence>
<feature type="region of interest" description="Disordered" evidence="19">
    <location>
        <begin position="1078"/>
        <end position="1102"/>
    </location>
</feature>
<evidence type="ECO:0000256" key="8">
    <source>
        <dbReference type="ARBA" id="ARBA00022853"/>
    </source>
</evidence>
<dbReference type="GO" id="GO:0060766">
    <property type="term" value="P:negative regulation of androgen receptor signaling pathway"/>
    <property type="evidence" value="ECO:0007669"/>
    <property type="project" value="UniProtKB-ARBA"/>
</dbReference>
<feature type="domain" description="SANT" evidence="21">
    <location>
        <begin position="663"/>
        <end position="714"/>
    </location>
</feature>
<dbReference type="InterPro" id="IPR009057">
    <property type="entry name" value="Homeodomain-like_sf"/>
</dbReference>
<protein>
    <recommendedName>
        <fullName evidence="16">Nuclear receptor corepressor 1</fullName>
    </recommendedName>
</protein>
<dbReference type="InterPro" id="IPR031557">
    <property type="entry name" value="N-CoR_GPS2_interact"/>
</dbReference>
<feature type="region of interest" description="Disordered" evidence="19">
    <location>
        <begin position="1543"/>
        <end position="1610"/>
    </location>
</feature>
<comment type="function">
    <text evidence="17">Mediates transcriptional repression by certain nuclear receptors. Part of a complex which promotes histone deacetylation and the formation of repressive chromatin structures which may impede the access of basal transcription factors. Participates in the transcriptional repressor activity produced by BCL6. Recruited by ZBTB7A to the androgen response elements/ARE on target genes, negatively regulates androgen receptor signaling and androgen-induced cell proliferation. Mediates the NR1D1-dependent repression and circadian regulation of TSHB expression. The NCOR1-HDAC3 complex regulates the circadian expression of the core clock gene ARTNL/BMAL1 and the genes involved in lipid metabolism in the liver.</text>
</comment>
<evidence type="ECO:0000256" key="17">
    <source>
        <dbReference type="ARBA" id="ARBA00054129"/>
    </source>
</evidence>
<evidence type="ECO:0000256" key="15">
    <source>
        <dbReference type="ARBA" id="ARBA00023242"/>
    </source>
</evidence>
<feature type="compositionally biased region" description="Low complexity" evidence="19">
    <location>
        <begin position="632"/>
        <end position="645"/>
    </location>
</feature>
<feature type="compositionally biased region" description="Acidic residues" evidence="19">
    <location>
        <begin position="749"/>
        <end position="768"/>
    </location>
</feature>
<reference evidence="23 24" key="1">
    <citation type="submission" date="2017-12" db="EMBL/GenBank/DDBJ databases">
        <title>High-resolution comparative analysis of great ape genomes.</title>
        <authorList>
            <person name="Pollen A."/>
            <person name="Hastie A."/>
            <person name="Hormozdiari F."/>
            <person name="Dougherty M."/>
            <person name="Liu R."/>
            <person name="Chaisson M."/>
            <person name="Hoppe E."/>
            <person name="Hill C."/>
            <person name="Pang A."/>
            <person name="Hillier L."/>
            <person name="Baker C."/>
            <person name="Armstrong J."/>
            <person name="Shendure J."/>
            <person name="Paten B."/>
            <person name="Wilson R."/>
            <person name="Chao H."/>
            <person name="Schneider V."/>
            <person name="Ventura M."/>
            <person name="Kronenberg Z."/>
            <person name="Murali S."/>
            <person name="Gordon D."/>
            <person name="Cantsilieris S."/>
            <person name="Munson K."/>
            <person name="Nelson B."/>
            <person name="Raja A."/>
            <person name="Underwood J."/>
            <person name="Diekhans M."/>
            <person name="Fiddes I."/>
            <person name="Haussler D."/>
            <person name="Eichler E."/>
        </authorList>
    </citation>
    <scope>NUCLEOTIDE SEQUENCE [LARGE SCALE GENOMIC DNA]</scope>
    <source>
        <strain evidence="23">Yerkes chimp pedigree #C0471</strain>
    </source>
</reference>
<keyword evidence="11" id="KW-0175">Coiled coil</keyword>
<comment type="subunit">
    <text evidence="18">Forms a large corepressor complex that contains SIN3A/B and histone deacetylases HDAC1 and HDAC2. This complex associates with the thyroid receptor (TR) and the retinoid acid receptor (RAR) in the absence of ligand. Interacts directly with RARA; the interaction is facilitated with RARA trimethylation. Component of the N-Cor repressor complex, at least composed of CBFA2T3, HEXIM1, NCOR1, NCOR2, HDAC3, TBL1X, TBL1XR1, CORO2A and GPS2. Interacts with ZBTB33; the interaction serves to recruit the N-CoR complex to promoter regions containing methylated CpG dinucleotides. Interacts with TRIM28 and KDM3A. Interacts (via the RD1 domain) with BAZ1A (via its N-terminal); the interaction corepresses a number of NCOR1-regulated genes. Interacts with BCL6, C1D, DACH1, HEXIM1, HDAC7, RORA, RORC, SAP30, SIAH2, SIN3A and SIN3B. May interact with DEAF1. Interacts with RXRA. Interacts with SETD5. Interacts with VDR. Interacts with ZBTB7A. Interacts with AR. Interacts with HDAC3.</text>
</comment>
<feature type="compositionally biased region" description="Polar residues" evidence="19">
    <location>
        <begin position="837"/>
        <end position="848"/>
    </location>
</feature>
<feature type="compositionally biased region" description="Low complexity" evidence="19">
    <location>
        <begin position="808"/>
        <end position="824"/>
    </location>
</feature>
<feature type="compositionally biased region" description="Basic and acidic residues" evidence="19">
    <location>
        <begin position="242"/>
        <end position="251"/>
    </location>
</feature>
<dbReference type="GO" id="GO:0010565">
    <property type="term" value="P:regulation of ketone metabolic process"/>
    <property type="evidence" value="ECO:0007669"/>
    <property type="project" value="UniProtKB-ARBA"/>
</dbReference>
<feature type="compositionally biased region" description="Low complexity" evidence="19">
    <location>
        <begin position="2078"/>
        <end position="2093"/>
    </location>
</feature>
<feature type="region of interest" description="Disordered" evidence="19">
    <location>
        <begin position="2463"/>
        <end position="2498"/>
    </location>
</feature>
<evidence type="ECO:0000256" key="9">
    <source>
        <dbReference type="ARBA" id="ARBA00022990"/>
    </source>
</evidence>
<feature type="compositionally biased region" description="Low complexity" evidence="19">
    <location>
        <begin position="2010"/>
        <end position="2021"/>
    </location>
</feature>
<sequence>MSSSGYPPNQGAFSTEQSRYPPHSVQYTFPNTRHQQEFAVPDYRSSHLEVSQASQLLQQQQQQQLRRRPSLLSEFHPGSDRPQERRTSYEPFHPGPSPVDHDSLESKRPRLEQVSDSHFQRVSAAVLPLVHPLPEGLRASADAKKDWYLAVSSQDCKVHEGRYLVCFDPPSYSCYDPAFGGKHEAPSSPISGQPCGDDQNASPSKLSKEELIQSMDRVDREIAKVEQQILKLKKKQQQLEEEAAKPPEPEKPVSPPPVEQKHRSIVQIIYDENRKKAEEAHKIFEGLGPKVELPLYNQPSDTKVYHENIKTGVPARRMMKNQVMRKKLILFFKRRNHARKQREQKICQRYDQLMEAWEKKVDRIENNPRRKAKESKTREYYEKQFPEIRKQREQQERFQRVGQRGAGLSATIARSEHEISEIIDGLSEQENNEKQMRQLSVIPPMMFDAEQRRVKFINMNGLMEDPMKVYKDRQFMNVWTDHEKEIFKDKFIQHPKNFGLIASYLERKSVPDCVLYYYLTKKNENYKALVRRNYGKRRGRNQQQIARPSQEEKVEEKEEDKAEKTEKKEEEKKDEEEKDEKEDSKENTKEKDKIDGTAEETEEREQATPRGRKTANSQGRRKGRITRSMTNEAAAASAAAAAATEEPPPPLPPPPEPISTEPVETSRWTEEEMEVAKKGLVEHGRNWAAIAKMVGTKSEAQCKNFYFNYKRRHNLDNLLQQHKQKTSRKPREERDVSQCESVASTVSAQEDEDIEASNEEENPEDSEGAENSSDTESAPSPSPVEAVKPSEDSPENATSRGNTEPAVELEPTTETAPSTSPSLAVPSTKPAEDESVETQVNDSISAETAEQMDVDQQEHSAEEGSVCDPPPATKADSVDVEVRVPENHASKVEGDNTKERDLDRASEKVEPRDEDLVVAQQINAQRPEPQSDNDSSATCSADEDVDGEPERQRMFPMDSKPSLLNPTGSILVSSPLKPNPLDLPQLQHRAAVIPPMVSCTPCNIPIGTPVSGYALYQRHIKAMHESALLEEQRQRQEQLDLECRSSTSPCGTSKSPNREWEVLQPAPHQVITNLPEGVRLPTTRPTRPPPPLIPSSKTTVASEKPSFIMGGSISQGTPGTYLTSHNQASYTQETPKPSVGSISLGLPRQQESAKSATLPYIKQEEFSPRSQNSQPEGLLVRAQHEGVVRGTAGAIQEGSITRGTPTSKISVESIPSLRGSITQGTPALPQTGIPTEALVKGSISRMPIEDSSPEKGREEAASKGHVIYEGKSGHILSYDNIKNAREGTRSPRTAHEISLKRSYESVEGNIKQGMSMRESPVSAPLEGLICRALPRGSPHSDLKERTVLSGSIMQGTPRATTESFEDGLKYPKQIKRESPPIRAFEGAITKGKPYDGITTIKEMGRSIHEIPRQDILTQESRKTPEVVQSTRPIIEGSISQGTPIKFDNNSGQSAIKHNVKSLITGPSKLSRGMPPLEIVPENIKVVERGKYEDVKAGETVRSRHTSVVSSGPSVLRSTLHEAPKAQLSPGIYDDTNARRTPVSYQNTMSRGSPMMNRTSDVTISSNKSTNHERKSTLTPTQRESIPAKSPVPGVDPVVSHSPFDPHHRGSTAGEVYRSHLPTHLDPAMPFHRALDPAAAAYLFQRQLSPTPGYPSQYQLYAMENTRQTILNDYITSQQMQVNLRPDVARGLSPREQPLGLPYPATRGIIDLTNMPPTILVPHPGGTSTPPMDRITYIPGTQITFPPRPYNSASMSPGHPTHLAAAASAEREREREREREKERERERIAAASSDLYLRPGSEQPGRPGSHGYVRSPSPSVRTQETMLQQRPSVFQGTNGTSVITPLDPTAQLRIMPLPAGGPSISQGLPASRYNTAADALAALVDAAASAPQMDVSKTKESKHEAARLEENLRSRSAAVSEQQQLEQKTLEVEKRSVQCLYTSSAFPSGKPQPHSSVVYSEAGKDKGPPPKSRYEEELRTRGKTTITAANFIDVIITRQIASDKDARERGSQSSDSSSSLSSHRYETPSDAIEVISPASSPAPPQEKLQTYQPEVVKANQAENDPTRQYEGPLHHYRPQQESPSPQQQLPPSSQAEGMGQVPRTHRLITLADHICQIITQDFARNQVPSQTPQQPPTSTFQNSPSALVSTPVRTKTSNRYSPESQAQSVHHQRPGSRVSPENLVDKSRGSRPGKSPERSHVSSEPYEPISPPQVPVVHEKQDSLLLLSQRGAEPAEQRNDARSPGSISYLPSFFTKLENTSPMVKSKKQEIFRKLNSSGGGDSDMAAAQPGTEIFNLPAVTTSGSVSSRGHSFADPASNLGLEDIIRKALMGSFDDKVEDHGVVMSQPMGVVPGTANTSVVTSGETRREEGDPSPHSGGVCKPKLISKSNSRKSKSPIPGQGYLGTERPSSVSSVHSEGDYHRQTPGWAWEDRPSSTGSTQFPYNPLTMRMLSSTPPTPIACAPSAVNQAAPHQQNRIWEREPAPLLSAQYETLSDSDD</sequence>
<dbReference type="InterPro" id="IPR017884">
    <property type="entry name" value="SANT_dom"/>
</dbReference>
<evidence type="ECO:0000313" key="24">
    <source>
        <dbReference type="Proteomes" id="UP000236370"/>
    </source>
</evidence>
<dbReference type="PROSITE" id="PS51293">
    <property type="entry name" value="SANT"/>
    <property type="match status" value="2"/>
</dbReference>
<feature type="compositionally biased region" description="Polar residues" evidence="19">
    <location>
        <begin position="2145"/>
        <end position="2168"/>
    </location>
</feature>
<dbReference type="GO" id="GO:0016922">
    <property type="term" value="F:nuclear receptor binding"/>
    <property type="evidence" value="ECO:0007669"/>
    <property type="project" value="UniProtKB-ARBA"/>
</dbReference>
<dbReference type="Gene3D" id="1.10.10.60">
    <property type="entry name" value="Homeodomain-like"/>
    <property type="match status" value="1"/>
</dbReference>
<feature type="compositionally biased region" description="Basic and acidic residues" evidence="19">
    <location>
        <begin position="1768"/>
        <end position="1787"/>
    </location>
</feature>
<feature type="compositionally biased region" description="Polar residues" evidence="19">
    <location>
        <begin position="2354"/>
        <end position="2363"/>
    </location>
</feature>
<keyword evidence="4" id="KW-1017">Isopeptide bond</keyword>
<dbReference type="GO" id="GO:0042826">
    <property type="term" value="F:histone deacetylase binding"/>
    <property type="evidence" value="ECO:0007669"/>
    <property type="project" value="UniProtKB-ARBA"/>
</dbReference>
<feature type="compositionally biased region" description="Basic and acidic residues" evidence="19">
    <location>
        <begin position="1961"/>
        <end position="1979"/>
    </location>
</feature>
<comment type="subcellular location">
    <subcellularLocation>
        <location evidence="1">Nucleus</location>
    </subcellularLocation>
</comment>
<feature type="region of interest" description="Disordered" evidence="19">
    <location>
        <begin position="534"/>
        <end position="673"/>
    </location>
</feature>
<evidence type="ECO:0000313" key="23">
    <source>
        <dbReference type="EMBL" id="PNI17337.1"/>
    </source>
</evidence>
<dbReference type="GO" id="GO:0017053">
    <property type="term" value="C:transcription repressor complex"/>
    <property type="evidence" value="ECO:0007669"/>
    <property type="project" value="UniProtKB-ARBA"/>
</dbReference>
<evidence type="ECO:0000256" key="14">
    <source>
        <dbReference type="ARBA" id="ARBA00023163"/>
    </source>
</evidence>
<keyword evidence="9" id="KW-0007">Acetylation</keyword>
<keyword evidence="3" id="KW-0678">Repressor</keyword>
<evidence type="ECO:0000256" key="4">
    <source>
        <dbReference type="ARBA" id="ARBA00022499"/>
    </source>
</evidence>
<feature type="region of interest" description="Disordered" evidence="19">
    <location>
        <begin position="1496"/>
        <end position="1515"/>
    </location>
</feature>
<evidence type="ECO:0000256" key="12">
    <source>
        <dbReference type="ARBA" id="ARBA00023108"/>
    </source>
</evidence>
<evidence type="ECO:0000256" key="2">
    <source>
        <dbReference type="ARBA" id="ARBA00010097"/>
    </source>
</evidence>
<keyword evidence="6" id="KW-0677">Repeat</keyword>
<organism evidence="23 24">
    <name type="scientific">Pan troglodytes</name>
    <name type="common">Chimpanzee</name>
    <dbReference type="NCBI Taxonomy" id="9598"/>
    <lineage>
        <taxon>Eukaryota</taxon>
        <taxon>Metazoa</taxon>
        <taxon>Chordata</taxon>
        <taxon>Craniata</taxon>
        <taxon>Vertebrata</taxon>
        <taxon>Euteleostomi</taxon>
        <taxon>Mammalia</taxon>
        <taxon>Eutheria</taxon>
        <taxon>Euarchontoglires</taxon>
        <taxon>Primates</taxon>
        <taxon>Haplorrhini</taxon>
        <taxon>Catarrhini</taxon>
        <taxon>Hominidae</taxon>
        <taxon>Pan</taxon>
    </lineage>
</organism>
<evidence type="ECO:0000256" key="18">
    <source>
        <dbReference type="ARBA" id="ARBA00065205"/>
    </source>
</evidence>
<dbReference type="Pfam" id="PF15784">
    <property type="entry name" value="GPS2_interact"/>
    <property type="match status" value="1"/>
</dbReference>
<dbReference type="GO" id="GO:0003677">
    <property type="term" value="F:DNA binding"/>
    <property type="evidence" value="ECO:0007669"/>
    <property type="project" value="UniProtKB-KW"/>
</dbReference>
<feature type="compositionally biased region" description="Basic and acidic residues" evidence="19">
    <location>
        <begin position="77"/>
        <end position="88"/>
    </location>
</feature>
<keyword evidence="14" id="KW-0804">Transcription</keyword>
<evidence type="ECO:0000259" key="22">
    <source>
        <dbReference type="PROSITE" id="PS51294"/>
    </source>
</evidence>
<evidence type="ECO:0000259" key="20">
    <source>
        <dbReference type="PROSITE" id="PS50090"/>
    </source>
</evidence>
<keyword evidence="7" id="KW-0832">Ubl conjugation</keyword>
<accession>A0A2J8J3J4</accession>
<dbReference type="GO" id="GO:0005829">
    <property type="term" value="C:cytosol"/>
    <property type="evidence" value="ECO:0007669"/>
    <property type="project" value="UniProtKB-ARBA"/>
</dbReference>
<evidence type="ECO:0000256" key="11">
    <source>
        <dbReference type="ARBA" id="ARBA00023054"/>
    </source>
</evidence>
<name>A0A2J8J3J4_PANTR</name>
<feature type="region of interest" description="Disordered" evidence="19">
    <location>
        <begin position="183"/>
        <end position="207"/>
    </location>
</feature>
<feature type="region of interest" description="Disordered" evidence="19">
    <location>
        <begin position="1240"/>
        <end position="1260"/>
    </location>
</feature>
<evidence type="ECO:0000256" key="6">
    <source>
        <dbReference type="ARBA" id="ARBA00022737"/>
    </source>
</evidence>
<feature type="compositionally biased region" description="Low complexity" evidence="19">
    <location>
        <begin position="2125"/>
        <end position="2144"/>
    </location>
</feature>
<dbReference type="Gene3D" id="1.20.5.430">
    <property type="match status" value="1"/>
</dbReference>
<feature type="compositionally biased region" description="Basic and acidic residues" evidence="19">
    <location>
        <begin position="2182"/>
        <end position="2200"/>
    </location>
</feature>
<dbReference type="InterPro" id="IPR051571">
    <property type="entry name" value="N-CoR_corepressor"/>
</dbReference>
<evidence type="ECO:0000256" key="10">
    <source>
        <dbReference type="ARBA" id="ARBA00023015"/>
    </source>
</evidence>